<protein>
    <recommendedName>
        <fullName evidence="3">ENT domain-containing protein</fullName>
    </recommendedName>
</protein>
<accession>A0A1R3GAQ6</accession>
<dbReference type="Gene3D" id="1.10.1240.40">
    <property type="entry name" value="ENT domain"/>
    <property type="match status" value="1"/>
</dbReference>
<dbReference type="PANTHER" id="PTHR33432">
    <property type="entry name" value="PROTEIN EMSY-LIKE 4"/>
    <property type="match status" value="1"/>
</dbReference>
<dbReference type="PROSITE" id="PS51138">
    <property type="entry name" value="ENT"/>
    <property type="match status" value="1"/>
</dbReference>
<organism evidence="4 5">
    <name type="scientific">Corchorus olitorius</name>
    <dbReference type="NCBI Taxonomy" id="93759"/>
    <lineage>
        <taxon>Eukaryota</taxon>
        <taxon>Viridiplantae</taxon>
        <taxon>Streptophyta</taxon>
        <taxon>Embryophyta</taxon>
        <taxon>Tracheophyta</taxon>
        <taxon>Spermatophyta</taxon>
        <taxon>Magnoliopsida</taxon>
        <taxon>eudicotyledons</taxon>
        <taxon>Gunneridae</taxon>
        <taxon>Pentapetalae</taxon>
        <taxon>rosids</taxon>
        <taxon>malvids</taxon>
        <taxon>Malvales</taxon>
        <taxon>Malvaceae</taxon>
        <taxon>Grewioideae</taxon>
        <taxon>Apeibeae</taxon>
        <taxon>Corchorus</taxon>
    </lineage>
</organism>
<name>A0A1R3GAQ6_9ROSI</name>
<reference evidence="5" key="1">
    <citation type="submission" date="2013-09" db="EMBL/GenBank/DDBJ databases">
        <title>Corchorus olitorius genome sequencing.</title>
        <authorList>
            <person name="Alam M."/>
            <person name="Haque M.S."/>
            <person name="Islam M.S."/>
            <person name="Emdad E.M."/>
            <person name="Islam M.M."/>
            <person name="Ahmed B."/>
            <person name="Halim A."/>
            <person name="Hossen Q.M.M."/>
            <person name="Hossain M.Z."/>
            <person name="Ahmed R."/>
            <person name="Khan M.M."/>
            <person name="Islam R."/>
            <person name="Rashid M.M."/>
            <person name="Khan S.A."/>
            <person name="Rahman M.S."/>
            <person name="Alam M."/>
            <person name="Yahiya A.S."/>
            <person name="Khan M.S."/>
            <person name="Azam M.S."/>
            <person name="Haque T."/>
            <person name="Lashkar M.Z.H."/>
            <person name="Akhand A.I."/>
            <person name="Morshed G."/>
            <person name="Roy S."/>
            <person name="Uddin K.S."/>
            <person name="Rabeya T."/>
            <person name="Hossain A.S."/>
            <person name="Chowdhury A."/>
            <person name="Snigdha A.R."/>
            <person name="Mortoza M.S."/>
            <person name="Matin S.A."/>
            <person name="Hoque S.M.E."/>
            <person name="Islam M.K."/>
            <person name="Roy D.K."/>
            <person name="Haider R."/>
            <person name="Moosa M.M."/>
            <person name="Elias S.M."/>
            <person name="Hasan A.M."/>
            <person name="Jahan S."/>
            <person name="Shafiuddin M."/>
            <person name="Mahmood N."/>
            <person name="Shommy N.S."/>
        </authorList>
    </citation>
    <scope>NUCLEOTIDE SEQUENCE [LARGE SCALE GENOMIC DNA]</scope>
    <source>
        <strain evidence="5">cv. O-4</strain>
    </source>
</reference>
<evidence type="ECO:0000259" key="3">
    <source>
        <dbReference type="PROSITE" id="PS51138"/>
    </source>
</evidence>
<dbReference type="InterPro" id="IPR005491">
    <property type="entry name" value="ENT_dom"/>
</dbReference>
<comment type="subcellular location">
    <subcellularLocation>
        <location evidence="1">Nucleus</location>
    </subcellularLocation>
</comment>
<evidence type="ECO:0000256" key="1">
    <source>
        <dbReference type="ARBA" id="ARBA00004123"/>
    </source>
</evidence>
<dbReference type="GO" id="GO:0050832">
    <property type="term" value="P:defense response to fungus"/>
    <property type="evidence" value="ECO:0007669"/>
    <property type="project" value="InterPro"/>
</dbReference>
<dbReference type="Proteomes" id="UP000187203">
    <property type="component" value="Unassembled WGS sequence"/>
</dbReference>
<comment type="caution">
    <text evidence="4">The sequence shown here is derived from an EMBL/GenBank/DDBJ whole genome shotgun (WGS) entry which is preliminary data.</text>
</comment>
<dbReference type="GO" id="GO:0005634">
    <property type="term" value="C:nucleus"/>
    <property type="evidence" value="ECO:0007669"/>
    <property type="project" value="UniProtKB-SubCell"/>
</dbReference>
<dbReference type="OrthoDB" id="991985at2759"/>
<evidence type="ECO:0000313" key="4">
    <source>
        <dbReference type="EMBL" id="OMO55182.1"/>
    </source>
</evidence>
<dbReference type="STRING" id="93759.A0A1R3GAQ6"/>
<dbReference type="InterPro" id="IPR036142">
    <property type="entry name" value="ENT_dom-like_sf"/>
</dbReference>
<dbReference type="AlphaFoldDB" id="A0A1R3GAQ6"/>
<proteinExistence type="predicted"/>
<keyword evidence="5" id="KW-1185">Reference proteome</keyword>
<feature type="domain" description="ENT" evidence="3">
    <location>
        <begin position="1"/>
        <end position="75"/>
    </location>
</feature>
<dbReference type="InterPro" id="IPR033485">
    <property type="entry name" value="EMSY-LIKE_plant"/>
</dbReference>
<dbReference type="Pfam" id="PF03735">
    <property type="entry name" value="ENT"/>
    <property type="match status" value="1"/>
</dbReference>
<evidence type="ECO:0000313" key="5">
    <source>
        <dbReference type="Proteomes" id="UP000187203"/>
    </source>
</evidence>
<sequence>MEVQIHILEQEAYCSVLRAFIAQSDAITWEKHDLIRELRRELRVSDDEHRQLLSKINSDDIIRRIRDWRQGGGSS</sequence>
<keyword evidence="2" id="KW-0539">Nucleus</keyword>
<evidence type="ECO:0000256" key="2">
    <source>
        <dbReference type="ARBA" id="ARBA00023242"/>
    </source>
</evidence>
<dbReference type="EMBL" id="AWUE01023028">
    <property type="protein sequence ID" value="OMO55182.1"/>
    <property type="molecule type" value="Genomic_DNA"/>
</dbReference>
<dbReference type="PANTHER" id="PTHR33432:SF20">
    <property type="entry name" value="PROTEIN EMSY-LIKE 1"/>
    <property type="match status" value="1"/>
</dbReference>
<gene>
    <name evidence="4" type="ORF">COLO4_36153</name>
</gene>
<dbReference type="SMART" id="SM01191">
    <property type="entry name" value="ENT"/>
    <property type="match status" value="1"/>
</dbReference>
<dbReference type="SUPFAM" id="SSF158639">
    <property type="entry name" value="ENT-like"/>
    <property type="match status" value="1"/>
</dbReference>